<dbReference type="CDD" id="cd14297">
    <property type="entry name" value="UBA2_spUBP14_like"/>
    <property type="match status" value="1"/>
</dbReference>
<evidence type="ECO:0000256" key="1">
    <source>
        <dbReference type="SAM" id="MobiDB-lite"/>
    </source>
</evidence>
<dbReference type="EMBL" id="CALTRL010001066">
    <property type="protein sequence ID" value="CAH7670787.1"/>
    <property type="molecule type" value="Genomic_DNA"/>
</dbReference>
<feature type="region of interest" description="Disordered" evidence="1">
    <location>
        <begin position="345"/>
        <end position="411"/>
    </location>
</feature>
<dbReference type="InterPro" id="IPR015940">
    <property type="entry name" value="UBA"/>
</dbReference>
<dbReference type="SMART" id="SM00165">
    <property type="entry name" value="UBA"/>
    <property type="match status" value="1"/>
</dbReference>
<organism evidence="3 4">
    <name type="scientific">Phakopsora pachyrhizi</name>
    <name type="common">Asian soybean rust disease fungus</name>
    <dbReference type="NCBI Taxonomy" id="170000"/>
    <lineage>
        <taxon>Eukaryota</taxon>
        <taxon>Fungi</taxon>
        <taxon>Dikarya</taxon>
        <taxon>Basidiomycota</taxon>
        <taxon>Pucciniomycotina</taxon>
        <taxon>Pucciniomycetes</taxon>
        <taxon>Pucciniales</taxon>
        <taxon>Phakopsoraceae</taxon>
        <taxon>Phakopsora</taxon>
    </lineage>
</organism>
<dbReference type="Proteomes" id="UP001153365">
    <property type="component" value="Unassembled WGS sequence"/>
</dbReference>
<sequence length="754" mass="83789">MIRLLSSRQTQDDALKKQALETAAMLAQVLIGHLVWPGGATQILTEVRGSQTTLNSLILSPFYNAKGLETILSLFGWYVDQANQFCKVENQNPSQNVLLLHLYGGLKVALDLRQNFCSSAALLESPHTALLKNWRDIVDSPFDAPALLISMRAMILTEISPLWKAEWLTLSPPNVVRGVVKILLDIIKAEGKSLMEQPSDGSVSTTDGGVLSGVGPLSGPGYILTYPPIPGGQLLVVPDKTCVSSLVDMGFPQSVCKTALSRTQNNLNLATEFLLASPVLVQRARDEKNLQEAKQMLHKGIITKLYDFYKRCLETEPGEEEPQVPSATELCSVLPHMEIDDPSITTTQAEEPSITTTQAEEPSITTTQAAEPSITTTQAAEIEAPSDSVSKTIKHQLSHQSIQNPLPPTKRHSKRLQALPKTQAGRVLQGFQSSYSLRNPTGQGLIPQGGIPFSAKDCEGLQQMGSRFKKMKSPLTMCRLLKKILMNSHYLEMKSNQNQKPKFQLKKHQSHQADNKLYLVFQTRSELIREGSTSSSVNVGFHSGAVTSIELMEKRSFTAEEVSQTLDNCMFIIRESLKICGRKNIENEELDMVYKGLPSFIVDRCQSEKILQMPNSDLIMKPEWINLQALERFIVVYEELLTVLLQSSSLITHYGPDGESVIGGAGIKKVTKFFNCCFLGLMILISSKYPNLEHKLTKNATESKIKFEQQCLYCLSNFFLLGPRAIFTANSQDHQKQARWHSLARLEVTKMIIE</sequence>
<dbReference type="AlphaFoldDB" id="A0AAV0AP43"/>
<name>A0AAV0AP43_PHAPC</name>
<protein>
    <recommendedName>
        <fullName evidence="2">UBA domain-containing protein</fullName>
    </recommendedName>
</protein>
<comment type="caution">
    <text evidence="3">The sequence shown here is derived from an EMBL/GenBank/DDBJ whole genome shotgun (WGS) entry which is preliminary data.</text>
</comment>
<dbReference type="SUPFAM" id="SSF46934">
    <property type="entry name" value="UBA-like"/>
    <property type="match status" value="1"/>
</dbReference>
<reference evidence="3" key="1">
    <citation type="submission" date="2022-06" db="EMBL/GenBank/DDBJ databases">
        <authorList>
            <consortium name="SYNGENTA / RWTH Aachen University"/>
        </authorList>
    </citation>
    <scope>NUCLEOTIDE SEQUENCE</scope>
</reference>
<gene>
    <name evidence="3" type="ORF">PPACK8108_LOCUS5522</name>
</gene>
<dbReference type="PROSITE" id="PS50030">
    <property type="entry name" value="UBA"/>
    <property type="match status" value="1"/>
</dbReference>
<evidence type="ECO:0000313" key="4">
    <source>
        <dbReference type="Proteomes" id="UP001153365"/>
    </source>
</evidence>
<evidence type="ECO:0000313" key="3">
    <source>
        <dbReference type="EMBL" id="CAH7670787.1"/>
    </source>
</evidence>
<evidence type="ECO:0000259" key="2">
    <source>
        <dbReference type="PROSITE" id="PS50030"/>
    </source>
</evidence>
<keyword evidence="4" id="KW-1185">Reference proteome</keyword>
<dbReference type="Gene3D" id="1.10.8.10">
    <property type="entry name" value="DNA helicase RuvA subunit, C-terminal domain"/>
    <property type="match status" value="1"/>
</dbReference>
<dbReference type="Pfam" id="PF00627">
    <property type="entry name" value="UBA"/>
    <property type="match status" value="1"/>
</dbReference>
<feature type="compositionally biased region" description="Polar residues" evidence="1">
    <location>
        <begin position="345"/>
        <end position="379"/>
    </location>
</feature>
<feature type="domain" description="UBA" evidence="2">
    <location>
        <begin position="237"/>
        <end position="277"/>
    </location>
</feature>
<accession>A0AAV0AP43</accession>
<proteinExistence type="predicted"/>
<dbReference type="InterPro" id="IPR009060">
    <property type="entry name" value="UBA-like_sf"/>
</dbReference>